<evidence type="ECO:0000256" key="2">
    <source>
        <dbReference type="ARBA" id="ARBA00022553"/>
    </source>
</evidence>
<evidence type="ECO:0000256" key="4">
    <source>
        <dbReference type="ARBA" id="ARBA00023274"/>
    </source>
</evidence>
<dbReference type="CDD" id="cd05795">
    <property type="entry name" value="Ribosomal_P0_L10e"/>
    <property type="match status" value="1"/>
</dbReference>
<evidence type="ECO:0000256" key="6">
    <source>
        <dbReference type="SAM" id="MobiDB-lite"/>
    </source>
</evidence>
<keyword evidence="4 5" id="KW-0687">Ribonucleoprotein</keyword>
<reference evidence="8" key="2">
    <citation type="submission" date="2020-05" db="EMBL/GenBank/DDBJ databases">
        <authorList>
            <person name="Kim H.-S."/>
            <person name="Proctor R.H."/>
            <person name="Brown D.W."/>
        </authorList>
    </citation>
    <scope>NUCLEOTIDE SEQUENCE</scope>
    <source>
        <strain evidence="8">NRRL 22465</strain>
    </source>
</reference>
<evidence type="ECO:0000256" key="1">
    <source>
        <dbReference type="ARBA" id="ARBA00008889"/>
    </source>
</evidence>
<dbReference type="SUPFAM" id="SSF160369">
    <property type="entry name" value="Ribosomal protein L10-like"/>
    <property type="match status" value="1"/>
</dbReference>
<dbReference type="FunFam" id="3.30.70.1730:FF:000002">
    <property type="entry name" value="60S acidic ribosomal protein P0"/>
    <property type="match status" value="1"/>
</dbReference>
<gene>
    <name evidence="8" type="ORF">FZEAL_6972</name>
</gene>
<dbReference type="Gene3D" id="3.30.70.1730">
    <property type="match status" value="1"/>
</dbReference>
<keyword evidence="3 5" id="KW-0689">Ribosomal protein</keyword>
<comment type="similarity">
    <text evidence="1 5">Belongs to the universal ribosomal protein uL10 family.</text>
</comment>
<accession>A0A8H4UHK2</accession>
<dbReference type="InterPro" id="IPR050323">
    <property type="entry name" value="Ribosomal_protein_uL10"/>
</dbReference>
<dbReference type="Pfam" id="PF00466">
    <property type="entry name" value="Ribosomal_L10"/>
    <property type="match status" value="1"/>
</dbReference>
<dbReference type="Gene3D" id="3.90.105.20">
    <property type="match status" value="1"/>
</dbReference>
<dbReference type="InterPro" id="IPR043141">
    <property type="entry name" value="Ribosomal_uL10-like_sf"/>
</dbReference>
<dbReference type="Proteomes" id="UP000635477">
    <property type="component" value="Unassembled WGS sequence"/>
</dbReference>
<feature type="compositionally biased region" description="Low complexity" evidence="6">
    <location>
        <begin position="273"/>
        <end position="287"/>
    </location>
</feature>
<evidence type="ECO:0000256" key="3">
    <source>
        <dbReference type="ARBA" id="ARBA00022980"/>
    </source>
</evidence>
<reference evidence="8" key="1">
    <citation type="journal article" date="2020" name="BMC Genomics">
        <title>Correction to: Identification and distribution of gene clusters required for synthesis of sphingolipid metabolism inhibitors in diverse species of the filamentous fungus Fusarium.</title>
        <authorList>
            <person name="Kim H.S."/>
            <person name="Lohmar J.M."/>
            <person name="Busman M."/>
            <person name="Brown D.W."/>
            <person name="Naumann T.A."/>
            <person name="Divon H.H."/>
            <person name="Lysoe E."/>
            <person name="Uhlig S."/>
            <person name="Proctor R.H."/>
        </authorList>
    </citation>
    <scope>NUCLEOTIDE SEQUENCE</scope>
    <source>
        <strain evidence="8">NRRL 22465</strain>
    </source>
</reference>
<dbReference type="GO" id="GO:0003735">
    <property type="term" value="F:structural constituent of ribosome"/>
    <property type="evidence" value="ECO:0007669"/>
    <property type="project" value="TreeGrafter"/>
</dbReference>
<dbReference type="PANTHER" id="PTHR45699:SF3">
    <property type="entry name" value="LARGE RIBOSOMAL SUBUNIT PROTEIN UL10"/>
    <property type="match status" value="1"/>
</dbReference>
<evidence type="ECO:0000313" key="9">
    <source>
        <dbReference type="Proteomes" id="UP000635477"/>
    </source>
</evidence>
<dbReference type="GO" id="GO:0002181">
    <property type="term" value="P:cytoplasmic translation"/>
    <property type="evidence" value="ECO:0007669"/>
    <property type="project" value="TreeGrafter"/>
</dbReference>
<organism evidence="8 9">
    <name type="scientific">Fusarium zealandicum</name>
    <dbReference type="NCBI Taxonomy" id="1053134"/>
    <lineage>
        <taxon>Eukaryota</taxon>
        <taxon>Fungi</taxon>
        <taxon>Dikarya</taxon>
        <taxon>Ascomycota</taxon>
        <taxon>Pezizomycotina</taxon>
        <taxon>Sordariomycetes</taxon>
        <taxon>Hypocreomycetidae</taxon>
        <taxon>Hypocreales</taxon>
        <taxon>Nectriaceae</taxon>
        <taxon>Fusarium</taxon>
        <taxon>Fusarium staphyleae species complex</taxon>
    </lineage>
</organism>
<dbReference type="FunFam" id="3.90.105.20:FF:000001">
    <property type="entry name" value="60S acidic ribosomal protein P0"/>
    <property type="match status" value="1"/>
</dbReference>
<comment type="caution">
    <text evidence="8">The sequence shown here is derived from an EMBL/GenBank/DDBJ whole genome shotgun (WGS) entry which is preliminary data.</text>
</comment>
<dbReference type="GO" id="GO:0000027">
    <property type="term" value="P:ribosomal large subunit assembly"/>
    <property type="evidence" value="ECO:0007669"/>
    <property type="project" value="TreeGrafter"/>
</dbReference>
<keyword evidence="9" id="KW-1185">Reference proteome</keyword>
<dbReference type="InterPro" id="IPR030670">
    <property type="entry name" value="uL10_eukaryotes"/>
</dbReference>
<evidence type="ECO:0000256" key="5">
    <source>
        <dbReference type="PIRNR" id="PIRNR039087"/>
    </source>
</evidence>
<proteinExistence type="inferred from homology"/>
<evidence type="ECO:0000259" key="7">
    <source>
        <dbReference type="Pfam" id="PF17777"/>
    </source>
</evidence>
<keyword evidence="2" id="KW-0597">Phosphoprotein</keyword>
<dbReference type="PIRSF" id="PIRSF039087">
    <property type="entry name" value="L10E"/>
    <property type="match status" value="1"/>
</dbReference>
<comment type="function">
    <text evidence="5">Component of the ribosome, a large ribonucleoprotein complex responsible for the synthesis of proteins in the cell. The small ribosomal subunit (SSU) binds messenger RNAs (mRNAs) and translates the encoded message by selecting cognate aminoacyl-transfer RNA (tRNA) molecules. The large subunit (LSU) contains the ribosomal catalytic site termed the peptidyl transferase center (PTC), which catalyzes the formation of peptide bonds, thereby polymerizing the amino acids delivered by tRNAs into a polypeptide chain. The nascent polypeptides leave the ribosome through a tunnel in the LSU and interact with protein factors that function in enzymatic processing, targeting, and the membrane insertion of nascent chains at the exit of the ribosomal tunnel. uL10 forms part of the P stalk that participates in recruiting G proteins to the ribosome.</text>
</comment>
<name>A0A8H4UHK2_9HYPO</name>
<dbReference type="OrthoDB" id="10259902at2759"/>
<dbReference type="InterPro" id="IPR043164">
    <property type="entry name" value="Ribosomal_uL10-like_insert_sf"/>
</dbReference>
<feature type="region of interest" description="Disordered" evidence="6">
    <location>
        <begin position="273"/>
        <end position="311"/>
    </location>
</feature>
<dbReference type="InterPro" id="IPR001790">
    <property type="entry name" value="Ribosomal_uL10"/>
</dbReference>
<feature type="domain" description="Large ribosomal subunit protein uL10-like insertion" evidence="7">
    <location>
        <begin position="108"/>
        <end position="177"/>
    </location>
</feature>
<dbReference type="GO" id="GO:0070180">
    <property type="term" value="F:large ribosomal subunit rRNA binding"/>
    <property type="evidence" value="ECO:0007669"/>
    <property type="project" value="TreeGrafter"/>
</dbReference>
<protein>
    <recommendedName>
        <fullName evidence="5">60S acidic ribosomal protein P0</fullName>
    </recommendedName>
</protein>
<dbReference type="InterPro" id="IPR040637">
    <property type="entry name" value="Ribosomal_uL10-like_insert"/>
</dbReference>
<evidence type="ECO:0000313" key="8">
    <source>
        <dbReference type="EMBL" id="KAF4976352.1"/>
    </source>
</evidence>
<dbReference type="PANTHER" id="PTHR45699">
    <property type="entry name" value="60S ACIDIC RIBOSOMAL PROTEIN P0"/>
    <property type="match status" value="1"/>
</dbReference>
<sequence>MGGKTNKSGYFDKLKSLLEEYNSIFIVEIDNVSSQQMHEIRHALRNKGVVLMGKNTMVRRALKTFITDSPEYERILPHVRGNVGFVFTNEDLKEVRDIILANKVAAPARAGAVAPADVWVPAGNTGMEPGKTSFFQALGVPTKIARGTIEITTDLKLVEAASKVGPSEATLLNMLNISPFTYGMGISQVYDQGQSFPPYVLDIGEEQLLATLAQAITTVATISLAINFPTLPSVMHSVVNSYKKVLAVAISSEYSWPEIEELKDRIANPDAYASAAPTAGAGGATDAPAEEEKKDDSEEEEDDEGFGGLFD</sequence>
<dbReference type="GO" id="GO:0022625">
    <property type="term" value="C:cytosolic large ribosomal subunit"/>
    <property type="evidence" value="ECO:0007669"/>
    <property type="project" value="TreeGrafter"/>
</dbReference>
<dbReference type="EMBL" id="JABEYC010000547">
    <property type="protein sequence ID" value="KAF4976352.1"/>
    <property type="molecule type" value="Genomic_DNA"/>
</dbReference>
<dbReference type="AlphaFoldDB" id="A0A8H4UHK2"/>
<dbReference type="Pfam" id="PF00428">
    <property type="entry name" value="Ribosomal_60s"/>
    <property type="match status" value="1"/>
</dbReference>
<dbReference type="Pfam" id="PF17777">
    <property type="entry name" value="RL10P_insert"/>
    <property type="match status" value="1"/>
</dbReference>